<keyword evidence="2" id="KW-0966">Cell projection</keyword>
<gene>
    <name evidence="2" type="ORF">ENT77_06850</name>
</gene>
<dbReference type="AlphaFoldDB" id="A0A7C4RX32"/>
<dbReference type="GO" id="GO:0044780">
    <property type="term" value="P:bacterial-type flagellum assembly"/>
    <property type="evidence" value="ECO:0007669"/>
    <property type="project" value="InterPro"/>
</dbReference>
<feature type="coiled-coil region" evidence="1">
    <location>
        <begin position="38"/>
        <end position="65"/>
    </location>
</feature>
<keyword evidence="2" id="KW-0282">Flagellum</keyword>
<evidence type="ECO:0000256" key="1">
    <source>
        <dbReference type="SAM" id="Coils"/>
    </source>
</evidence>
<name>A0A7C4RX32_9BACT</name>
<keyword evidence="2" id="KW-0969">Cilium</keyword>
<evidence type="ECO:0000313" key="2">
    <source>
        <dbReference type="EMBL" id="HGU40901.1"/>
    </source>
</evidence>
<dbReference type="Pfam" id="PF05130">
    <property type="entry name" value="FlgN"/>
    <property type="match status" value="1"/>
</dbReference>
<reference evidence="2" key="1">
    <citation type="journal article" date="2020" name="mSystems">
        <title>Genome- and Community-Level Interaction Insights into Carbon Utilization and Element Cycling Functions of Hydrothermarchaeota in Hydrothermal Sediment.</title>
        <authorList>
            <person name="Zhou Z."/>
            <person name="Liu Y."/>
            <person name="Xu W."/>
            <person name="Pan J."/>
            <person name="Luo Z.H."/>
            <person name="Li M."/>
        </authorList>
    </citation>
    <scope>NUCLEOTIDE SEQUENCE [LARGE SCALE GENOMIC DNA]</scope>
    <source>
        <strain evidence="2">SpSt-609</strain>
    </source>
</reference>
<accession>A0A7C4RX32</accession>
<protein>
    <submittedName>
        <fullName evidence="2">Flagellar biosynthesis protein FlgN</fullName>
    </submittedName>
</protein>
<comment type="caution">
    <text evidence="2">The sequence shown here is derived from an EMBL/GenBank/DDBJ whole genome shotgun (WGS) entry which is preliminary data.</text>
</comment>
<keyword evidence="1" id="KW-0175">Coiled coil</keyword>
<dbReference type="EMBL" id="DSZY01000030">
    <property type="protein sequence ID" value="HGU40901.1"/>
    <property type="molecule type" value="Genomic_DNA"/>
</dbReference>
<dbReference type="InterPro" id="IPR007809">
    <property type="entry name" value="FlgN-like"/>
</dbReference>
<sequence>MHLELLNNLKRQSEVLESMIQAFKGLERAVVAKDTQLVSKYGANIEELSFEISRLEDEKEVILKKLGFDTVKDYIEHSDKPLTYEVALKLAEIVEKINELSIVMQSIRNMFEFQMQYVNLLNTLLKGIESPTYAPPVKNSNNRYYIPSERTLYDRNF</sequence>
<proteinExistence type="predicted"/>
<organism evidence="2">
    <name type="scientific">Fervidobacterium thailandense</name>
    <dbReference type="NCBI Taxonomy" id="1008305"/>
    <lineage>
        <taxon>Bacteria</taxon>
        <taxon>Thermotogati</taxon>
        <taxon>Thermotogota</taxon>
        <taxon>Thermotogae</taxon>
        <taxon>Thermotogales</taxon>
        <taxon>Fervidobacteriaceae</taxon>
        <taxon>Fervidobacterium</taxon>
    </lineage>
</organism>